<dbReference type="InterPro" id="IPR011642">
    <property type="entry name" value="Gate_dom"/>
</dbReference>
<keyword evidence="1" id="KW-0472">Membrane</keyword>
<dbReference type="EMBL" id="SLXA01000004">
    <property type="protein sequence ID" value="TCO84958.1"/>
    <property type="molecule type" value="Genomic_DNA"/>
</dbReference>
<feature type="transmembrane region" description="Helical" evidence="1">
    <location>
        <begin position="45"/>
        <end position="68"/>
    </location>
</feature>
<dbReference type="Pfam" id="PF07670">
    <property type="entry name" value="Gate"/>
    <property type="match status" value="1"/>
</dbReference>
<accession>A0A4V2SDS5</accession>
<feature type="transmembrane region" description="Helical" evidence="1">
    <location>
        <begin position="153"/>
        <end position="173"/>
    </location>
</feature>
<dbReference type="PANTHER" id="PTHR35793">
    <property type="entry name" value="INNER MEMBRANE PROTEIN YJIG"/>
    <property type="match status" value="1"/>
</dbReference>
<feature type="transmembrane region" description="Helical" evidence="1">
    <location>
        <begin position="88"/>
        <end position="110"/>
    </location>
</feature>
<dbReference type="Proteomes" id="UP000295711">
    <property type="component" value="Unassembled WGS sequence"/>
</dbReference>
<evidence type="ECO:0000259" key="2">
    <source>
        <dbReference type="Pfam" id="PF07670"/>
    </source>
</evidence>
<gene>
    <name evidence="3" type="ORF">EV212_1046</name>
</gene>
<evidence type="ECO:0000256" key="1">
    <source>
        <dbReference type="SAM" id="Phobius"/>
    </source>
</evidence>
<dbReference type="PANTHER" id="PTHR35793:SF2">
    <property type="entry name" value="INNER MEMBRANE PROTEIN YJIG"/>
    <property type="match status" value="1"/>
</dbReference>
<organism evidence="3 4">
    <name type="scientific">Frisingicoccus caecimuris</name>
    <dbReference type="NCBI Taxonomy" id="1796636"/>
    <lineage>
        <taxon>Bacteria</taxon>
        <taxon>Bacillati</taxon>
        <taxon>Bacillota</taxon>
        <taxon>Clostridia</taxon>
        <taxon>Lachnospirales</taxon>
        <taxon>Lachnospiraceae</taxon>
        <taxon>Frisingicoccus</taxon>
    </lineage>
</organism>
<reference evidence="3 4" key="1">
    <citation type="submission" date="2019-03" db="EMBL/GenBank/DDBJ databases">
        <title>Genomic Encyclopedia of Type Strains, Phase IV (KMG-IV): sequencing the most valuable type-strain genomes for metagenomic binning, comparative biology and taxonomic classification.</title>
        <authorList>
            <person name="Goeker M."/>
        </authorList>
    </citation>
    <scope>NUCLEOTIDE SEQUENCE [LARGE SCALE GENOMIC DNA]</scope>
    <source>
        <strain evidence="3 4">DSM 28559</strain>
    </source>
</reference>
<dbReference type="InterPro" id="IPR052549">
    <property type="entry name" value="SpmB"/>
</dbReference>
<dbReference type="RefSeq" id="WP_243115470.1">
    <property type="nucleotide sequence ID" value="NZ_JANKAQ010000004.1"/>
</dbReference>
<feature type="transmembrane region" description="Helical" evidence="1">
    <location>
        <begin position="6"/>
        <end position="24"/>
    </location>
</feature>
<evidence type="ECO:0000313" key="3">
    <source>
        <dbReference type="EMBL" id="TCO84958.1"/>
    </source>
</evidence>
<feature type="domain" description="Nucleoside transporter/FeoB GTPase Gate" evidence="2">
    <location>
        <begin position="48"/>
        <end position="142"/>
    </location>
</feature>
<proteinExistence type="predicted"/>
<name>A0A4V2SDS5_9FIRM</name>
<keyword evidence="1" id="KW-0812">Transmembrane</keyword>
<dbReference type="AlphaFoldDB" id="A0A4V2SDS5"/>
<sequence>MNLILFLSNCIIPVIILYVVGLGLSMKLDIFDIFLEGVKDGLKTVGGILPTLIGLLTAVGVLRAANVFDYVGQALEPVIEKLAMAPEVLSLIFIKLFSSTAATGLMLDIFTEYGVDSQNGWLSALVLSCTESCIYTMSVYYMSQKITKTRWTLAGALTAAVVGVIASILLTGMMY</sequence>
<keyword evidence="4" id="KW-1185">Reference proteome</keyword>
<dbReference type="GO" id="GO:0005886">
    <property type="term" value="C:plasma membrane"/>
    <property type="evidence" value="ECO:0007669"/>
    <property type="project" value="TreeGrafter"/>
</dbReference>
<protein>
    <submittedName>
        <fullName evidence="3">Spore maturation protein B</fullName>
    </submittedName>
</protein>
<evidence type="ECO:0000313" key="4">
    <source>
        <dbReference type="Proteomes" id="UP000295711"/>
    </source>
</evidence>
<feature type="transmembrane region" description="Helical" evidence="1">
    <location>
        <begin position="122"/>
        <end position="141"/>
    </location>
</feature>
<comment type="caution">
    <text evidence="3">The sequence shown here is derived from an EMBL/GenBank/DDBJ whole genome shotgun (WGS) entry which is preliminary data.</text>
</comment>
<keyword evidence="1" id="KW-1133">Transmembrane helix</keyword>